<dbReference type="Pfam" id="PF00528">
    <property type="entry name" value="BPD_transp_1"/>
    <property type="match status" value="1"/>
</dbReference>
<evidence type="ECO:0000256" key="4">
    <source>
        <dbReference type="ARBA" id="ARBA00022692"/>
    </source>
</evidence>
<dbReference type="GO" id="GO:0005886">
    <property type="term" value="C:plasma membrane"/>
    <property type="evidence" value="ECO:0007669"/>
    <property type="project" value="UniProtKB-SubCell"/>
</dbReference>
<protein>
    <submittedName>
        <fullName evidence="9">ABC transporter permease</fullName>
    </submittedName>
</protein>
<keyword evidence="6 7" id="KW-0472">Membrane</keyword>
<dbReference type="InterPro" id="IPR000515">
    <property type="entry name" value="MetI-like"/>
</dbReference>
<keyword evidence="4 7" id="KW-0812">Transmembrane</keyword>
<evidence type="ECO:0000256" key="6">
    <source>
        <dbReference type="ARBA" id="ARBA00023136"/>
    </source>
</evidence>
<dbReference type="InterPro" id="IPR035906">
    <property type="entry name" value="MetI-like_sf"/>
</dbReference>
<feature type="transmembrane region" description="Helical" evidence="7">
    <location>
        <begin position="242"/>
        <end position="263"/>
    </location>
</feature>
<evidence type="ECO:0000256" key="1">
    <source>
        <dbReference type="ARBA" id="ARBA00004651"/>
    </source>
</evidence>
<feature type="transmembrane region" description="Helical" evidence="7">
    <location>
        <begin position="116"/>
        <end position="139"/>
    </location>
</feature>
<gene>
    <name evidence="9" type="ORF">FLP30_02750</name>
</gene>
<comment type="subcellular location">
    <subcellularLocation>
        <location evidence="1 7">Cell membrane</location>
        <topology evidence="1 7">Multi-pass membrane protein</topology>
    </subcellularLocation>
</comment>
<feature type="domain" description="ABC transmembrane type-1" evidence="8">
    <location>
        <begin position="78"/>
        <end position="267"/>
    </location>
</feature>
<dbReference type="RefSeq" id="WP_149278487.1">
    <property type="nucleotide sequence ID" value="NZ_CP043506.1"/>
</dbReference>
<dbReference type="AlphaFoldDB" id="A0A5C1YNZ8"/>
<accession>A0A5C1YNZ8</accession>
<dbReference type="KEGG" id="acek:FLP30_02750"/>
<feature type="transmembrane region" description="Helical" evidence="7">
    <location>
        <begin position="71"/>
        <end position="104"/>
    </location>
</feature>
<dbReference type="EMBL" id="CP043506">
    <property type="protein sequence ID" value="QEO16807.1"/>
    <property type="molecule type" value="Genomic_DNA"/>
</dbReference>
<dbReference type="GO" id="GO:0055085">
    <property type="term" value="P:transmembrane transport"/>
    <property type="evidence" value="ECO:0007669"/>
    <property type="project" value="InterPro"/>
</dbReference>
<dbReference type="PROSITE" id="PS50928">
    <property type="entry name" value="ABC_TM1"/>
    <property type="match status" value="1"/>
</dbReference>
<keyword evidence="10" id="KW-1185">Reference proteome</keyword>
<dbReference type="Gene3D" id="1.10.3720.10">
    <property type="entry name" value="MetI-like"/>
    <property type="match status" value="1"/>
</dbReference>
<evidence type="ECO:0000313" key="10">
    <source>
        <dbReference type="Proteomes" id="UP000324536"/>
    </source>
</evidence>
<dbReference type="PANTHER" id="PTHR43386:SF25">
    <property type="entry name" value="PEPTIDE ABC TRANSPORTER PERMEASE PROTEIN"/>
    <property type="match status" value="1"/>
</dbReference>
<evidence type="ECO:0000256" key="5">
    <source>
        <dbReference type="ARBA" id="ARBA00022989"/>
    </source>
</evidence>
<dbReference type="PANTHER" id="PTHR43386">
    <property type="entry name" value="OLIGOPEPTIDE TRANSPORT SYSTEM PERMEASE PROTEIN APPC"/>
    <property type="match status" value="1"/>
</dbReference>
<organism evidence="9 10">
    <name type="scientific">Acetobacter vaccinii</name>
    <dbReference type="NCBI Taxonomy" id="2592655"/>
    <lineage>
        <taxon>Bacteria</taxon>
        <taxon>Pseudomonadati</taxon>
        <taxon>Pseudomonadota</taxon>
        <taxon>Alphaproteobacteria</taxon>
        <taxon>Acetobacterales</taxon>
        <taxon>Acetobacteraceae</taxon>
        <taxon>Acetobacter</taxon>
    </lineage>
</organism>
<comment type="similarity">
    <text evidence="7">Belongs to the binding-protein-dependent transport system permease family.</text>
</comment>
<evidence type="ECO:0000313" key="9">
    <source>
        <dbReference type="EMBL" id="QEO16807.1"/>
    </source>
</evidence>
<dbReference type="OrthoDB" id="9774870at2"/>
<evidence type="ECO:0000259" key="8">
    <source>
        <dbReference type="PROSITE" id="PS50928"/>
    </source>
</evidence>
<dbReference type="CDD" id="cd06261">
    <property type="entry name" value="TM_PBP2"/>
    <property type="match status" value="1"/>
</dbReference>
<evidence type="ECO:0000256" key="7">
    <source>
        <dbReference type="RuleBase" id="RU363032"/>
    </source>
</evidence>
<keyword evidence="2 7" id="KW-0813">Transport</keyword>
<feature type="transmembrane region" description="Helical" evidence="7">
    <location>
        <begin position="16"/>
        <end position="37"/>
    </location>
</feature>
<name>A0A5C1YNZ8_9PROT</name>
<evidence type="ECO:0000256" key="3">
    <source>
        <dbReference type="ARBA" id="ARBA00022475"/>
    </source>
</evidence>
<reference evidence="9 10" key="1">
    <citation type="submission" date="2019-09" db="EMBL/GenBank/DDBJ databases">
        <title>Genome sequencing of strain KACC 21233.</title>
        <authorList>
            <person name="Heo J."/>
            <person name="Kim S.-J."/>
            <person name="Kim J.-S."/>
            <person name="Hong S.-B."/>
            <person name="Kwon S.-W."/>
        </authorList>
    </citation>
    <scope>NUCLEOTIDE SEQUENCE [LARGE SCALE GENOMIC DNA]</scope>
    <source>
        <strain evidence="9 10">KACC 21233</strain>
    </source>
</reference>
<dbReference type="Proteomes" id="UP000324536">
    <property type="component" value="Chromosome"/>
</dbReference>
<evidence type="ECO:0000256" key="2">
    <source>
        <dbReference type="ARBA" id="ARBA00022448"/>
    </source>
</evidence>
<feature type="transmembrane region" description="Helical" evidence="7">
    <location>
        <begin position="198"/>
        <end position="222"/>
    </location>
</feature>
<dbReference type="InterPro" id="IPR050366">
    <property type="entry name" value="BP-dependent_transpt_permease"/>
</dbReference>
<keyword evidence="5 7" id="KW-1133">Transmembrane helix</keyword>
<keyword evidence="3" id="KW-1003">Cell membrane</keyword>
<sequence length="281" mass="29679">MTTLPQPPTPRRFRHLTLISGSLLVLLVLLPALVLWVQHIGHGFAINLHDRLKPPSLTHWLGTDPLGRDTLALVLVAAFNSLAISITAMALALLVGTALGLVAAEAGGKTGILTDGLSDLGIAFPPVITAALLVTLYGAGVGEEILALALFFIPSFIRLSQQSASAILSQDYCAAARLAALNTLHIHWRHVLPNMVPVLVVQFSVSVALALLAETGLSYLGLGAPPPLPELGRLLASYQVHIFDHLLLVAVPGLVVVMLVLGVNMLGDGLRDLFDIQEKSA</sequence>
<dbReference type="SUPFAM" id="SSF161098">
    <property type="entry name" value="MetI-like"/>
    <property type="match status" value="1"/>
</dbReference>
<proteinExistence type="inferred from homology"/>